<keyword evidence="7" id="KW-0829">Tyrosine-protein kinase</keyword>
<dbReference type="GO" id="GO:0004715">
    <property type="term" value="F:non-membrane spanning protein tyrosine kinase activity"/>
    <property type="evidence" value="ECO:0007669"/>
    <property type="project" value="UniProtKB-EC"/>
</dbReference>
<dbReference type="CDD" id="cd05387">
    <property type="entry name" value="BY-kinase"/>
    <property type="match status" value="1"/>
</dbReference>
<dbReference type="InterPro" id="IPR025669">
    <property type="entry name" value="AAA_dom"/>
</dbReference>
<evidence type="ECO:0000256" key="1">
    <source>
        <dbReference type="ARBA" id="ARBA00007316"/>
    </source>
</evidence>
<evidence type="ECO:0000256" key="6">
    <source>
        <dbReference type="ARBA" id="ARBA00022840"/>
    </source>
</evidence>
<gene>
    <name evidence="10" type="ORF">L7E55_00150</name>
</gene>
<dbReference type="NCBIfam" id="TIGR01007">
    <property type="entry name" value="eps_fam"/>
    <property type="match status" value="1"/>
</dbReference>
<dbReference type="EMBL" id="JAKOAV010000001">
    <property type="protein sequence ID" value="MDF9406781.1"/>
    <property type="molecule type" value="Genomic_DNA"/>
</dbReference>
<organism evidence="10 11">
    <name type="scientific">Pelotomaculum isophthalicicum JI</name>
    <dbReference type="NCBI Taxonomy" id="947010"/>
    <lineage>
        <taxon>Bacteria</taxon>
        <taxon>Bacillati</taxon>
        <taxon>Bacillota</taxon>
        <taxon>Clostridia</taxon>
        <taxon>Eubacteriales</taxon>
        <taxon>Desulfotomaculaceae</taxon>
        <taxon>Pelotomaculum</taxon>
    </lineage>
</organism>
<comment type="similarity">
    <text evidence="1">Belongs to the CpsD/CapB family.</text>
</comment>
<evidence type="ECO:0000259" key="9">
    <source>
        <dbReference type="Pfam" id="PF13614"/>
    </source>
</evidence>
<dbReference type="PANTHER" id="PTHR32309">
    <property type="entry name" value="TYROSINE-PROTEIN KINASE"/>
    <property type="match status" value="1"/>
</dbReference>
<dbReference type="Pfam" id="PF13614">
    <property type="entry name" value="AAA_31"/>
    <property type="match status" value="1"/>
</dbReference>
<keyword evidence="5 10" id="KW-0418">Kinase</keyword>
<evidence type="ECO:0000313" key="10">
    <source>
        <dbReference type="EMBL" id="MDF9406781.1"/>
    </source>
</evidence>
<sequence length="238" mass="26183">MHVSRNGNSALYAYFKPKSAIAEAFRTLRTNISFSSLNRPFKTIMTTSAGPSDGKSTVTSNMGVVMAQAGSRVLIVDCDLRKPVMHKNFETDNHRGLTNLLVQDLDIAEVIKPTRVEGLSLLTSGPIPPNPSELLGSLKMKNFLEKAAGMYDIVFIDSPPVIAVTDASVLAPLVDGVMLVVKSGVSKIDMVKEAKNQLKKAKARIIGVVLNEVKMKSEDYHYYYYYKSRNKPSKEVVL</sequence>
<evidence type="ECO:0000256" key="8">
    <source>
        <dbReference type="ARBA" id="ARBA00051245"/>
    </source>
</evidence>
<accession>A0A9X4H0I7</accession>
<reference evidence="10" key="1">
    <citation type="submission" date="2022-02" db="EMBL/GenBank/DDBJ databases">
        <authorList>
            <person name="Leng L."/>
        </authorList>
    </citation>
    <scope>NUCLEOTIDE SEQUENCE</scope>
    <source>
        <strain evidence="10">JI</strain>
    </source>
</reference>
<dbReference type="RefSeq" id="WP_277441926.1">
    <property type="nucleotide sequence ID" value="NZ_JAKOAV010000001.1"/>
</dbReference>
<dbReference type="Proteomes" id="UP001154312">
    <property type="component" value="Unassembled WGS sequence"/>
</dbReference>
<evidence type="ECO:0000256" key="2">
    <source>
        <dbReference type="ARBA" id="ARBA00011903"/>
    </source>
</evidence>
<evidence type="ECO:0000256" key="3">
    <source>
        <dbReference type="ARBA" id="ARBA00022679"/>
    </source>
</evidence>
<evidence type="ECO:0000256" key="7">
    <source>
        <dbReference type="ARBA" id="ARBA00023137"/>
    </source>
</evidence>
<dbReference type="InterPro" id="IPR050445">
    <property type="entry name" value="Bact_polysacc_biosynth/exp"/>
</dbReference>
<keyword evidence="3" id="KW-0808">Transferase</keyword>
<feature type="domain" description="AAA" evidence="9">
    <location>
        <begin position="54"/>
        <end position="183"/>
    </location>
</feature>
<evidence type="ECO:0000256" key="5">
    <source>
        <dbReference type="ARBA" id="ARBA00022777"/>
    </source>
</evidence>
<dbReference type="PANTHER" id="PTHR32309:SF13">
    <property type="entry name" value="FERRIC ENTEROBACTIN TRANSPORT PROTEIN FEPE"/>
    <property type="match status" value="1"/>
</dbReference>
<dbReference type="InterPro" id="IPR005702">
    <property type="entry name" value="Wzc-like_C"/>
</dbReference>
<keyword evidence="4" id="KW-0547">Nucleotide-binding</keyword>
<keyword evidence="11" id="KW-1185">Reference proteome</keyword>
<protein>
    <recommendedName>
        <fullName evidence="2">non-specific protein-tyrosine kinase</fullName>
        <ecNumber evidence="2">2.7.10.2</ecNumber>
    </recommendedName>
</protein>
<keyword evidence="6" id="KW-0067">ATP-binding</keyword>
<evidence type="ECO:0000313" key="11">
    <source>
        <dbReference type="Proteomes" id="UP001154312"/>
    </source>
</evidence>
<dbReference type="InterPro" id="IPR027417">
    <property type="entry name" value="P-loop_NTPase"/>
</dbReference>
<dbReference type="AlphaFoldDB" id="A0A9X4H0I7"/>
<dbReference type="GO" id="GO:0005886">
    <property type="term" value="C:plasma membrane"/>
    <property type="evidence" value="ECO:0007669"/>
    <property type="project" value="UniProtKB-ARBA"/>
</dbReference>
<dbReference type="FunFam" id="3.40.50.300:FF:000527">
    <property type="entry name" value="Tyrosine-protein kinase etk"/>
    <property type="match status" value="1"/>
</dbReference>
<proteinExistence type="inferred from homology"/>
<dbReference type="EC" id="2.7.10.2" evidence="2"/>
<dbReference type="Gene3D" id="3.40.50.300">
    <property type="entry name" value="P-loop containing nucleotide triphosphate hydrolases"/>
    <property type="match status" value="1"/>
</dbReference>
<dbReference type="GO" id="GO:0042802">
    <property type="term" value="F:identical protein binding"/>
    <property type="evidence" value="ECO:0007669"/>
    <property type="project" value="UniProtKB-ARBA"/>
</dbReference>
<comment type="catalytic activity">
    <reaction evidence="8">
        <text>L-tyrosyl-[protein] + ATP = O-phospho-L-tyrosyl-[protein] + ADP + H(+)</text>
        <dbReference type="Rhea" id="RHEA:10596"/>
        <dbReference type="Rhea" id="RHEA-COMP:10136"/>
        <dbReference type="Rhea" id="RHEA-COMP:20101"/>
        <dbReference type="ChEBI" id="CHEBI:15378"/>
        <dbReference type="ChEBI" id="CHEBI:30616"/>
        <dbReference type="ChEBI" id="CHEBI:46858"/>
        <dbReference type="ChEBI" id="CHEBI:61978"/>
        <dbReference type="ChEBI" id="CHEBI:456216"/>
        <dbReference type="EC" id="2.7.10.2"/>
    </reaction>
</comment>
<evidence type="ECO:0000256" key="4">
    <source>
        <dbReference type="ARBA" id="ARBA00022741"/>
    </source>
</evidence>
<comment type="caution">
    <text evidence="10">The sequence shown here is derived from an EMBL/GenBank/DDBJ whole genome shotgun (WGS) entry which is preliminary data.</text>
</comment>
<dbReference type="SUPFAM" id="SSF52540">
    <property type="entry name" value="P-loop containing nucleoside triphosphate hydrolases"/>
    <property type="match status" value="1"/>
</dbReference>
<dbReference type="GO" id="GO:0005524">
    <property type="term" value="F:ATP binding"/>
    <property type="evidence" value="ECO:0007669"/>
    <property type="project" value="UniProtKB-KW"/>
</dbReference>
<name>A0A9X4H0I7_9FIRM</name>